<evidence type="ECO:0000313" key="1">
    <source>
        <dbReference type="EnsemblMetazoa" id="AGAP011734-PA"/>
    </source>
</evidence>
<dbReference type="SUPFAM" id="SSF52047">
    <property type="entry name" value="RNI-like"/>
    <property type="match status" value="1"/>
</dbReference>
<dbReference type="RefSeq" id="XP_320775.3">
    <property type="nucleotide sequence ID" value="XM_320775.5"/>
</dbReference>
<dbReference type="KEGG" id="aga:1280905"/>
<dbReference type="Proteomes" id="UP000007062">
    <property type="component" value="Chromosome 3L"/>
</dbReference>
<reference evidence="1 2" key="2">
    <citation type="journal article" date="2004" name="Trends Parasitol.">
        <title>The Anopheles gambiae genome: an update.</title>
        <authorList>
            <person name="Mongin E."/>
            <person name="Louis C."/>
            <person name="Holt R.A."/>
            <person name="Birney E."/>
            <person name="Collins F.H."/>
        </authorList>
    </citation>
    <scope>NUCLEOTIDE SEQUENCE [LARGE SCALE GENOMIC DNA]</scope>
    <source>
        <strain evidence="1 2">PEST</strain>
    </source>
</reference>
<protein>
    <submittedName>
        <fullName evidence="1">Uncharacterized protein</fullName>
    </submittedName>
</protein>
<keyword evidence="2" id="KW-1185">Reference proteome</keyword>
<dbReference type="AlphaFoldDB" id="A0A1S4H8C6"/>
<proteinExistence type="predicted"/>
<dbReference type="VEuPathDB" id="VectorBase:AGAMI1_012705"/>
<name>A0A1S4H8C6_ANOGA</name>
<reference evidence="1" key="3">
    <citation type="submission" date="2020-05" db="UniProtKB">
        <authorList>
            <consortium name="EnsemblMetazoa"/>
        </authorList>
    </citation>
    <scope>IDENTIFICATION</scope>
    <source>
        <strain evidence="1">PEST</strain>
    </source>
</reference>
<dbReference type="InParanoid" id="A0A1S4H8C6"/>
<evidence type="ECO:0000313" key="2">
    <source>
        <dbReference type="Proteomes" id="UP000007062"/>
    </source>
</evidence>
<dbReference type="InterPro" id="IPR036047">
    <property type="entry name" value="F-box-like_dom_sf"/>
</dbReference>
<dbReference type="VEuPathDB" id="VectorBase:AGAP011734"/>
<dbReference type="GeneID" id="1280905"/>
<dbReference type="EnsemblMetazoa" id="AGAP011734-RA">
    <property type="protein sequence ID" value="AGAP011734-PA"/>
    <property type="gene ID" value="AGAP011734"/>
</dbReference>
<dbReference type="EMBL" id="AAAB01008986">
    <property type="status" value="NOT_ANNOTATED_CDS"/>
    <property type="molecule type" value="Genomic_DNA"/>
</dbReference>
<dbReference type="SUPFAM" id="SSF81383">
    <property type="entry name" value="F-box domain"/>
    <property type="match status" value="1"/>
</dbReference>
<organism evidence="1 2">
    <name type="scientific">Anopheles gambiae</name>
    <name type="common">African malaria mosquito</name>
    <dbReference type="NCBI Taxonomy" id="7165"/>
    <lineage>
        <taxon>Eukaryota</taxon>
        <taxon>Metazoa</taxon>
        <taxon>Ecdysozoa</taxon>
        <taxon>Arthropoda</taxon>
        <taxon>Hexapoda</taxon>
        <taxon>Insecta</taxon>
        <taxon>Pterygota</taxon>
        <taxon>Neoptera</taxon>
        <taxon>Endopterygota</taxon>
        <taxon>Diptera</taxon>
        <taxon>Nematocera</taxon>
        <taxon>Culicoidea</taxon>
        <taxon>Culicidae</taxon>
        <taxon>Anophelinae</taxon>
        <taxon>Anopheles</taxon>
    </lineage>
</organism>
<dbReference type="Gene3D" id="3.80.10.10">
    <property type="entry name" value="Ribonuclease Inhibitor"/>
    <property type="match status" value="1"/>
</dbReference>
<sequence>MEPSDAGSPFDKLSPELIFFIFDHLNLESLKAVSLTCHRLEEMFADYSARRFVLSSRKKTNRKEDLPPLRNVLETMEEAVTLLQRTKRSYRRFHLDVRCHPKPGSLDDVQAAHDKLLATRLIQQLVVLKLDLGYELHKIAVKLSGVVTKMESLQVLYIGHEATDNPYPFSQLSLVNRSLQKLLLSNVWPGRIDCPKMGSLNVSVLEIDLGSIIGKQYVQHGGQEPYWKLKQLTELVMQTLSKHRSLSLLVRANSTYGSQFYRQLTQLTILQVHPLLVTDETLQAIGETCVQLERLSLSYLRMINPASFHHLSNLMNLRHLAIKDSNKMLSFAGFRMPLLERLELGDATQIDWPSLAQFASIECLLIRCDSSQLNGLCDLFAERMRRLHTLWLKCYSYSDRPRYRELAAALPKLPALETLVLETSVYSNCFIFLKTIEPMLRLTRLIICSFPSRRHDIGQQVATLLPNVPNIEIRDLHDVYEVRKSLKFVTMD</sequence>
<dbReference type="InterPro" id="IPR032675">
    <property type="entry name" value="LRR_dom_sf"/>
</dbReference>
<reference evidence="1 2" key="1">
    <citation type="journal article" date="2002" name="Science">
        <title>The genome sequence of the malaria mosquito Anopheles gambiae.</title>
        <authorList>
            <person name="Holt R.A."/>
            <person name="Subramanian G.M."/>
            <person name="Halpern A."/>
            <person name="Sutton G.G."/>
            <person name="Charlab R."/>
            <person name="Nusskern D.R."/>
            <person name="Wincker P."/>
            <person name="Clark A.G."/>
            <person name="Ribeiro J.M."/>
            <person name="Wides R."/>
            <person name="Salzberg S.L."/>
            <person name="Loftus B."/>
            <person name="Yandell M."/>
            <person name="Majoros W.H."/>
            <person name="Rusch D.B."/>
            <person name="Lai Z."/>
            <person name="Kraft C.L."/>
            <person name="Abril J.F."/>
            <person name="Anthouard V."/>
            <person name="Arensburger P."/>
            <person name="Atkinson P.W."/>
            <person name="Baden H."/>
            <person name="de Berardinis V."/>
            <person name="Baldwin D."/>
            <person name="Benes V."/>
            <person name="Biedler J."/>
            <person name="Blass C."/>
            <person name="Bolanos R."/>
            <person name="Boscus D."/>
            <person name="Barnstead M."/>
            <person name="Cai S."/>
            <person name="Center A."/>
            <person name="Chaturverdi K."/>
            <person name="Christophides G.K."/>
            <person name="Chrystal M.A."/>
            <person name="Clamp M."/>
            <person name="Cravchik A."/>
            <person name="Curwen V."/>
            <person name="Dana A."/>
            <person name="Delcher A."/>
            <person name="Dew I."/>
            <person name="Evans C.A."/>
            <person name="Flanigan M."/>
            <person name="Grundschober-Freimoser A."/>
            <person name="Friedli L."/>
            <person name="Gu Z."/>
            <person name="Guan P."/>
            <person name="Guigo R."/>
            <person name="Hillenmeyer M.E."/>
            <person name="Hladun S.L."/>
            <person name="Hogan J.R."/>
            <person name="Hong Y.S."/>
            <person name="Hoover J."/>
            <person name="Jaillon O."/>
            <person name="Ke Z."/>
            <person name="Kodira C."/>
            <person name="Kokoza E."/>
            <person name="Koutsos A."/>
            <person name="Letunic I."/>
            <person name="Levitsky A."/>
            <person name="Liang Y."/>
            <person name="Lin J.J."/>
            <person name="Lobo N.F."/>
            <person name="Lopez J.R."/>
            <person name="Malek J.A."/>
            <person name="McIntosh T.C."/>
            <person name="Meister S."/>
            <person name="Miller J."/>
            <person name="Mobarry C."/>
            <person name="Mongin E."/>
            <person name="Murphy S.D."/>
            <person name="O'Brochta D.A."/>
            <person name="Pfannkoch C."/>
            <person name="Qi R."/>
            <person name="Regier M.A."/>
            <person name="Remington K."/>
            <person name="Shao H."/>
            <person name="Sharakhova M.V."/>
            <person name="Sitter C.D."/>
            <person name="Shetty J."/>
            <person name="Smith T.J."/>
            <person name="Strong R."/>
            <person name="Sun J."/>
            <person name="Thomasova D."/>
            <person name="Ton L.Q."/>
            <person name="Topalis P."/>
            <person name="Tu Z."/>
            <person name="Unger M.F."/>
            <person name="Walenz B."/>
            <person name="Wang A."/>
            <person name="Wang J."/>
            <person name="Wang M."/>
            <person name="Wang X."/>
            <person name="Woodford K.J."/>
            <person name="Wortman J.R."/>
            <person name="Wu M."/>
            <person name="Yao A."/>
            <person name="Zdobnov E.M."/>
            <person name="Zhang H."/>
            <person name="Zhao Q."/>
            <person name="Zhao S."/>
            <person name="Zhu S.C."/>
            <person name="Zhimulev I."/>
            <person name="Coluzzi M."/>
            <person name="della Torre A."/>
            <person name="Roth C.W."/>
            <person name="Louis C."/>
            <person name="Kalush F."/>
            <person name="Mural R.J."/>
            <person name="Myers E.W."/>
            <person name="Adams M.D."/>
            <person name="Smith H.O."/>
            <person name="Broder S."/>
            <person name="Gardner M.J."/>
            <person name="Fraser C.M."/>
            <person name="Birney E."/>
            <person name="Bork P."/>
            <person name="Brey P.T."/>
            <person name="Venter J.C."/>
            <person name="Weissenbach J."/>
            <person name="Kafatos F.C."/>
            <person name="Collins F.H."/>
            <person name="Hoffman S.L."/>
        </authorList>
    </citation>
    <scope>NUCLEOTIDE SEQUENCE [LARGE SCALE GENOMIC DNA]</scope>
    <source>
        <strain evidence="1 2">PEST</strain>
    </source>
</reference>
<accession>A0A1S4H8C6</accession>